<dbReference type="RefSeq" id="WP_275681556.1">
    <property type="nucleotide sequence ID" value="NZ_JAJLJH010000001.1"/>
</dbReference>
<dbReference type="EMBL" id="JAJLJH010000001">
    <property type="protein sequence ID" value="MCK9685557.1"/>
    <property type="molecule type" value="Genomic_DNA"/>
</dbReference>
<name>A0A9X1YGZ8_9BURK</name>
<dbReference type="AlphaFoldDB" id="A0A9X1YGZ8"/>
<keyword evidence="2" id="KW-1185">Reference proteome</keyword>
<evidence type="ECO:0000313" key="2">
    <source>
        <dbReference type="Proteomes" id="UP001139353"/>
    </source>
</evidence>
<comment type="caution">
    <text evidence="1">The sequence shown here is derived from an EMBL/GenBank/DDBJ whole genome shotgun (WGS) entry which is preliminary data.</text>
</comment>
<reference evidence="1" key="1">
    <citation type="submission" date="2021-11" db="EMBL/GenBank/DDBJ databases">
        <title>BS-T2-15 a new species belonging to the Comamonadaceae family isolated from the soil of a French oak forest.</title>
        <authorList>
            <person name="Mieszkin S."/>
            <person name="Alain K."/>
        </authorList>
    </citation>
    <scope>NUCLEOTIDE SEQUENCE</scope>
    <source>
        <strain evidence="1">BS-T2-15</strain>
    </source>
</reference>
<evidence type="ECO:0000313" key="1">
    <source>
        <dbReference type="EMBL" id="MCK9685557.1"/>
    </source>
</evidence>
<organism evidence="1 2">
    <name type="scientific">Scleromatobacter humisilvae</name>
    <dbReference type="NCBI Taxonomy" id="2897159"/>
    <lineage>
        <taxon>Bacteria</taxon>
        <taxon>Pseudomonadati</taxon>
        <taxon>Pseudomonadota</taxon>
        <taxon>Betaproteobacteria</taxon>
        <taxon>Burkholderiales</taxon>
        <taxon>Sphaerotilaceae</taxon>
        <taxon>Scleromatobacter</taxon>
    </lineage>
</organism>
<dbReference type="Proteomes" id="UP001139353">
    <property type="component" value="Unassembled WGS sequence"/>
</dbReference>
<sequence length="139" mass="14851">MSLITRLATTLFAAGLCVGARADDRLACAPDTYLELKSLASLPVEVRFALEHAPREGGEISDRGGPFNMGDVGGGPFRRFVLAAMGTSQLIVSLEHGGYGYQVEAWTFTYGPTGWVGLKTQPFIAMPKSARELVGLVCK</sequence>
<accession>A0A9X1YGZ8</accession>
<protein>
    <submittedName>
        <fullName evidence="1">Uncharacterized protein</fullName>
    </submittedName>
</protein>
<proteinExistence type="predicted"/>
<gene>
    <name evidence="1" type="ORF">LPC04_07540</name>
</gene>